<keyword evidence="7 11" id="KW-1133">Transmembrane helix</keyword>
<evidence type="ECO:0000313" key="15">
    <source>
        <dbReference type="RefSeq" id="XP_002731805.1"/>
    </source>
</evidence>
<dbReference type="GeneID" id="100376859"/>
<dbReference type="InterPro" id="IPR006202">
    <property type="entry name" value="Neur_chan_lig-bd"/>
</dbReference>
<evidence type="ECO:0000256" key="4">
    <source>
        <dbReference type="ARBA" id="ARBA00022475"/>
    </source>
</evidence>
<evidence type="ECO:0000313" key="14">
    <source>
        <dbReference type="Proteomes" id="UP000694865"/>
    </source>
</evidence>
<keyword evidence="6" id="KW-0732">Signal</keyword>
<dbReference type="Pfam" id="PF02931">
    <property type="entry name" value="Neur_chan_LBD"/>
    <property type="match status" value="1"/>
</dbReference>
<accession>A0ABM0GKD8</accession>
<comment type="similarity">
    <text evidence="11">Belongs to the ligand-gated ion channel (TC 1.A.9) family.</text>
</comment>
<evidence type="ECO:0000256" key="9">
    <source>
        <dbReference type="ARBA" id="ARBA00023136"/>
    </source>
</evidence>
<dbReference type="Gene3D" id="2.70.170.10">
    <property type="entry name" value="Neurotransmitter-gated ion-channel ligand-binding domain"/>
    <property type="match status" value="1"/>
</dbReference>
<dbReference type="Proteomes" id="UP000694865">
    <property type="component" value="Unplaced"/>
</dbReference>
<keyword evidence="14" id="KW-1185">Reference proteome</keyword>
<dbReference type="Pfam" id="PF02932">
    <property type="entry name" value="Neur_chan_memb"/>
    <property type="match status" value="1"/>
</dbReference>
<dbReference type="NCBIfam" id="TIGR00860">
    <property type="entry name" value="LIC"/>
    <property type="match status" value="1"/>
</dbReference>
<evidence type="ECO:0000256" key="6">
    <source>
        <dbReference type="ARBA" id="ARBA00022729"/>
    </source>
</evidence>
<keyword evidence="4" id="KW-1003">Cell membrane</keyword>
<feature type="transmembrane region" description="Helical" evidence="11">
    <location>
        <begin position="457"/>
        <end position="476"/>
    </location>
</feature>
<dbReference type="PRINTS" id="PR00253">
    <property type="entry name" value="GABAARECEPTR"/>
</dbReference>
<keyword evidence="3 11" id="KW-0813">Transport</keyword>
<evidence type="ECO:0000256" key="3">
    <source>
        <dbReference type="ARBA" id="ARBA00022448"/>
    </source>
</evidence>
<dbReference type="PROSITE" id="PS00236">
    <property type="entry name" value="NEUROTR_ION_CHANNEL"/>
    <property type="match status" value="1"/>
</dbReference>
<evidence type="ECO:0000256" key="2">
    <source>
        <dbReference type="ARBA" id="ARBA00004236"/>
    </source>
</evidence>
<feature type="transmembrane region" description="Helical" evidence="11">
    <location>
        <begin position="336"/>
        <end position="360"/>
    </location>
</feature>
<comment type="subcellular location">
    <subcellularLocation>
        <location evidence="2">Cell membrane</location>
    </subcellularLocation>
    <subcellularLocation>
        <location evidence="1">Membrane</location>
        <topology evidence="1">Multi-pass membrane protein</topology>
    </subcellularLocation>
</comment>
<gene>
    <name evidence="15" type="primary">LOC100376859</name>
</gene>
<evidence type="ECO:0000256" key="7">
    <source>
        <dbReference type="ARBA" id="ARBA00022989"/>
    </source>
</evidence>
<keyword evidence="8 11" id="KW-0406">Ion transport</keyword>
<feature type="transmembrane region" description="Helical" evidence="11">
    <location>
        <begin position="270"/>
        <end position="294"/>
    </location>
</feature>
<feature type="domain" description="Neurotransmitter-gated ion-channel transmembrane" evidence="13">
    <location>
        <begin position="277"/>
        <end position="474"/>
    </location>
</feature>
<name>A0ABM0GKD8_SACKO</name>
<dbReference type="InterPro" id="IPR036734">
    <property type="entry name" value="Neur_chan_lig-bd_sf"/>
</dbReference>
<keyword evidence="5 11" id="KW-0812">Transmembrane</keyword>
<dbReference type="InterPro" id="IPR036719">
    <property type="entry name" value="Neuro-gated_channel_TM_sf"/>
</dbReference>
<dbReference type="InterPro" id="IPR038050">
    <property type="entry name" value="Neuro_actylchol_rec"/>
</dbReference>
<reference evidence="15" key="1">
    <citation type="submission" date="2025-08" db="UniProtKB">
        <authorList>
            <consortium name="RefSeq"/>
        </authorList>
    </citation>
    <scope>IDENTIFICATION</scope>
    <source>
        <tissue evidence="15">Testes</tissue>
    </source>
</reference>
<dbReference type="CDD" id="cd19049">
    <property type="entry name" value="LGIC_TM_anion"/>
    <property type="match status" value="1"/>
</dbReference>
<evidence type="ECO:0000256" key="5">
    <source>
        <dbReference type="ARBA" id="ARBA00022692"/>
    </source>
</evidence>
<evidence type="ECO:0000256" key="8">
    <source>
        <dbReference type="ARBA" id="ARBA00023065"/>
    </source>
</evidence>
<evidence type="ECO:0000259" key="12">
    <source>
        <dbReference type="Pfam" id="PF02931"/>
    </source>
</evidence>
<evidence type="ECO:0000256" key="1">
    <source>
        <dbReference type="ARBA" id="ARBA00004141"/>
    </source>
</evidence>
<protein>
    <submittedName>
        <fullName evidence="15">Glycine receptor subunit alpha-1-like</fullName>
    </submittedName>
</protein>
<proteinExistence type="inferred from homology"/>
<feature type="transmembrane region" description="Helical" evidence="11">
    <location>
        <begin position="303"/>
        <end position="324"/>
    </location>
</feature>
<dbReference type="PANTHER" id="PTHR18945">
    <property type="entry name" value="NEUROTRANSMITTER GATED ION CHANNEL"/>
    <property type="match status" value="1"/>
</dbReference>
<organism evidence="14 15">
    <name type="scientific">Saccoglossus kowalevskii</name>
    <name type="common">Acorn worm</name>
    <dbReference type="NCBI Taxonomy" id="10224"/>
    <lineage>
        <taxon>Eukaryota</taxon>
        <taxon>Metazoa</taxon>
        <taxon>Hemichordata</taxon>
        <taxon>Enteropneusta</taxon>
        <taxon>Harrimaniidae</taxon>
        <taxon>Saccoglossus</taxon>
    </lineage>
</organism>
<evidence type="ECO:0000256" key="10">
    <source>
        <dbReference type="ARBA" id="ARBA00023303"/>
    </source>
</evidence>
<keyword evidence="9 11" id="KW-0472">Membrane</keyword>
<dbReference type="InterPro" id="IPR006201">
    <property type="entry name" value="Neur_channel"/>
</dbReference>
<sequence length="481" mass="55845">MAKRGCEIGDTFEALNNAVFEKYLVEPKVLSEKERLLYLATYTTFDELTKRFSRWLIDRDLIEQQRLIDTVLSNHGTSSIRPYFNGPPLNVTCNIFINSFDSVKETTMEYSVTIYLHQRWWDPRLRHNSSNTITLYSHDFIDNIWRPDLYFDNEKKATFHHVTTDNRALSVSSDGEVFYSMRLSLTLSCNMNLRWFPMDKHKCKMVLLSYAYDASHLALYWRKVDPVAVYTDIKLPQFELTSYTTVEYLQDYGLTNWSFLEVHFTLERQMGFYILTTYIPSALLVILSWVSFWLHMNATAARVALGITTILTMATQITGARQSLPAVSYPTAIDVWMASCMFFVFAALLEFAAANYIYVFGKDTIDKAGRLAAMEQQKRKEELEMLQNFSLGRSRIDNGDLRSRDGIRVIFSKDMDDNDGKVHTVRKNIPAEATDNIDEQMRTACCSMNRAKYVDRGARIIFPVFFVAFNCVYWRVYLSQA</sequence>
<dbReference type="RefSeq" id="XP_002731805.1">
    <property type="nucleotide sequence ID" value="XM_002731759.1"/>
</dbReference>
<dbReference type="InterPro" id="IPR006028">
    <property type="entry name" value="GABAA/Glycine_rcpt"/>
</dbReference>
<keyword evidence="10 11" id="KW-0407">Ion channel</keyword>
<dbReference type="InterPro" id="IPR006029">
    <property type="entry name" value="Neurotrans-gated_channel_TM"/>
</dbReference>
<dbReference type="InterPro" id="IPR018000">
    <property type="entry name" value="Neurotransmitter_ion_chnl_CS"/>
</dbReference>
<dbReference type="SUPFAM" id="SSF90112">
    <property type="entry name" value="Neurotransmitter-gated ion-channel transmembrane pore"/>
    <property type="match status" value="1"/>
</dbReference>
<dbReference type="SUPFAM" id="SSF63712">
    <property type="entry name" value="Nicotinic receptor ligand binding domain-like"/>
    <property type="match status" value="1"/>
</dbReference>
<dbReference type="Gene3D" id="1.20.58.390">
    <property type="entry name" value="Neurotransmitter-gated ion-channel transmembrane domain"/>
    <property type="match status" value="1"/>
</dbReference>
<feature type="domain" description="Neurotransmitter-gated ion-channel ligand-binding" evidence="12">
    <location>
        <begin position="64"/>
        <end position="270"/>
    </location>
</feature>
<dbReference type="PRINTS" id="PR00252">
    <property type="entry name" value="NRIONCHANNEL"/>
</dbReference>
<evidence type="ECO:0000256" key="11">
    <source>
        <dbReference type="RuleBase" id="RU000687"/>
    </source>
</evidence>
<evidence type="ECO:0000259" key="13">
    <source>
        <dbReference type="Pfam" id="PF02932"/>
    </source>
</evidence>